<evidence type="ECO:0000313" key="3">
    <source>
        <dbReference type="EMBL" id="MCL6684234.1"/>
    </source>
</evidence>
<feature type="compositionally biased region" description="Gly residues" evidence="1">
    <location>
        <begin position="26"/>
        <end position="35"/>
    </location>
</feature>
<proteinExistence type="predicted"/>
<organism evidence="3 4">
    <name type="scientific">Sphingomonas alba</name>
    <dbReference type="NCBI Taxonomy" id="2908208"/>
    <lineage>
        <taxon>Bacteria</taxon>
        <taxon>Pseudomonadati</taxon>
        <taxon>Pseudomonadota</taxon>
        <taxon>Alphaproteobacteria</taxon>
        <taxon>Sphingomonadales</taxon>
        <taxon>Sphingomonadaceae</taxon>
        <taxon>Sphingomonas</taxon>
    </lineage>
</organism>
<dbReference type="Proteomes" id="UP001165363">
    <property type="component" value="Unassembled WGS sequence"/>
</dbReference>
<dbReference type="EMBL" id="JAMGBD010000002">
    <property type="protein sequence ID" value="MCL6684234.1"/>
    <property type="molecule type" value="Genomic_DNA"/>
</dbReference>
<feature type="compositionally biased region" description="Polar residues" evidence="1">
    <location>
        <begin position="72"/>
        <end position="81"/>
    </location>
</feature>
<evidence type="ECO:0000256" key="1">
    <source>
        <dbReference type="SAM" id="MobiDB-lite"/>
    </source>
</evidence>
<accession>A0ABT0RNK6</accession>
<comment type="caution">
    <text evidence="3">The sequence shown here is derived from an EMBL/GenBank/DDBJ whole genome shotgun (WGS) entry which is preliminary data.</text>
</comment>
<dbReference type="RefSeq" id="WP_249848657.1">
    <property type="nucleotide sequence ID" value="NZ_JAMGBD010000002.1"/>
</dbReference>
<feature type="signal peptide" evidence="2">
    <location>
        <begin position="1"/>
        <end position="25"/>
    </location>
</feature>
<evidence type="ECO:0000313" key="4">
    <source>
        <dbReference type="Proteomes" id="UP001165363"/>
    </source>
</evidence>
<evidence type="ECO:0000256" key="2">
    <source>
        <dbReference type="SAM" id="SignalP"/>
    </source>
</evidence>
<reference evidence="3" key="1">
    <citation type="submission" date="2022-05" db="EMBL/GenBank/DDBJ databases">
        <authorList>
            <person name="Jo J.-H."/>
            <person name="Im W.-T."/>
        </authorList>
    </citation>
    <scope>NUCLEOTIDE SEQUENCE</scope>
    <source>
        <strain evidence="3">SE158</strain>
    </source>
</reference>
<protein>
    <recommendedName>
        <fullName evidence="5">PRC-barrel domain-containing protein</fullName>
    </recommendedName>
</protein>
<evidence type="ECO:0008006" key="5">
    <source>
        <dbReference type="Google" id="ProtNLM"/>
    </source>
</evidence>
<feature type="chain" id="PRO_5047056004" description="PRC-barrel domain-containing protein" evidence="2">
    <location>
        <begin position="26"/>
        <end position="199"/>
    </location>
</feature>
<name>A0ABT0RNK6_9SPHN</name>
<feature type="region of interest" description="Disordered" evidence="1">
    <location>
        <begin position="23"/>
        <end position="117"/>
    </location>
</feature>
<keyword evidence="2" id="KW-0732">Signal</keyword>
<sequence length="199" mass="18638">MKRNVILGAAAVAALIAGAPSLAQGASGGSHGGGASATAAGHAGGMGSMAPGPVSAGGMGSGSMTSGMDRATTATSGNTHATAGFGSAMDMRASAQTRRDTARANSQGPAHANVNGLTHANSNSVLSGAGVTTLTGLAAGATVSNTAGTLGTVSSIVTNKSGAVVGINVTLDSGGTVFIPATTLTMNGTAVTTTFVPHG</sequence>
<keyword evidence="4" id="KW-1185">Reference proteome</keyword>
<gene>
    <name evidence="3" type="ORF">LZ536_10020</name>
</gene>